<dbReference type="EMBL" id="JAUESC010000002">
    <property type="protein sequence ID" value="KAK0606513.1"/>
    <property type="molecule type" value="Genomic_DNA"/>
</dbReference>
<proteinExistence type="predicted"/>
<evidence type="ECO:0000313" key="2">
    <source>
        <dbReference type="EMBL" id="KAK0606513.1"/>
    </source>
</evidence>
<reference evidence="2" key="2">
    <citation type="submission" date="2023-06" db="EMBL/GenBank/DDBJ databases">
        <authorList>
            <person name="Swenson N.G."/>
            <person name="Wegrzyn J.L."/>
            <person name="Mcevoy S.L."/>
        </authorList>
    </citation>
    <scope>NUCLEOTIDE SEQUENCE</scope>
    <source>
        <strain evidence="2">NS2018</strain>
        <tissue evidence="2">Leaf</tissue>
    </source>
</reference>
<evidence type="ECO:0000256" key="1">
    <source>
        <dbReference type="SAM" id="MobiDB-lite"/>
    </source>
</evidence>
<evidence type="ECO:0000313" key="3">
    <source>
        <dbReference type="Proteomes" id="UP001168877"/>
    </source>
</evidence>
<sequence length="103" mass="11730">MKGRRRTVQWCGKMACLQLETTNRTMRKTREATRPRFVQELAADERMMADGSVVRQDGVSAARNGRQDDEDDEGSATSSFHPRSWPRVLVLSRFVKDDVDEAA</sequence>
<feature type="region of interest" description="Disordered" evidence="1">
    <location>
        <begin position="48"/>
        <end position="82"/>
    </location>
</feature>
<reference evidence="2" key="1">
    <citation type="journal article" date="2022" name="Plant J.">
        <title>Strategies of tolerance reflected in two North American maple genomes.</title>
        <authorList>
            <person name="McEvoy S.L."/>
            <person name="Sezen U.U."/>
            <person name="Trouern-Trend A."/>
            <person name="McMahon S.M."/>
            <person name="Schaberg P.G."/>
            <person name="Yang J."/>
            <person name="Wegrzyn J.L."/>
            <person name="Swenson N.G."/>
        </authorList>
    </citation>
    <scope>NUCLEOTIDE SEQUENCE</scope>
    <source>
        <strain evidence="2">NS2018</strain>
    </source>
</reference>
<organism evidence="2 3">
    <name type="scientific">Acer saccharum</name>
    <name type="common">Sugar maple</name>
    <dbReference type="NCBI Taxonomy" id="4024"/>
    <lineage>
        <taxon>Eukaryota</taxon>
        <taxon>Viridiplantae</taxon>
        <taxon>Streptophyta</taxon>
        <taxon>Embryophyta</taxon>
        <taxon>Tracheophyta</taxon>
        <taxon>Spermatophyta</taxon>
        <taxon>Magnoliopsida</taxon>
        <taxon>eudicotyledons</taxon>
        <taxon>Gunneridae</taxon>
        <taxon>Pentapetalae</taxon>
        <taxon>rosids</taxon>
        <taxon>malvids</taxon>
        <taxon>Sapindales</taxon>
        <taxon>Sapindaceae</taxon>
        <taxon>Hippocastanoideae</taxon>
        <taxon>Acereae</taxon>
        <taxon>Acer</taxon>
    </lineage>
</organism>
<dbReference type="AlphaFoldDB" id="A0AA39TMP7"/>
<accession>A0AA39TMP7</accession>
<protein>
    <submittedName>
        <fullName evidence="2">Uncharacterized protein</fullName>
    </submittedName>
</protein>
<gene>
    <name evidence="2" type="ORF">LWI29_038499</name>
</gene>
<name>A0AA39TMP7_ACESA</name>
<keyword evidence="3" id="KW-1185">Reference proteome</keyword>
<dbReference type="Proteomes" id="UP001168877">
    <property type="component" value="Unassembled WGS sequence"/>
</dbReference>
<comment type="caution">
    <text evidence="2">The sequence shown here is derived from an EMBL/GenBank/DDBJ whole genome shotgun (WGS) entry which is preliminary data.</text>
</comment>